<reference evidence="4" key="4">
    <citation type="journal article" date="2017" name="BMC Genomics">
        <title>Gapless genome assembly of Colletotrichum higginsianum reveals chromosome structure and association of transposable elements with secondary metabolite gene clusters.</title>
        <authorList>
            <person name="Dallery J.-F."/>
            <person name="Lapalu N."/>
            <person name="Zampounis A."/>
            <person name="Pigne S."/>
            <person name="Luyten I."/>
            <person name="Amselem J."/>
            <person name="Wittenberg A.H.J."/>
            <person name="Zhou S."/>
            <person name="de Queiroz M.V."/>
            <person name="Robin G.P."/>
            <person name="Auger A."/>
            <person name="Hainaut M."/>
            <person name="Henrissat B."/>
            <person name="Kim K.-T."/>
            <person name="Lee Y.-H."/>
            <person name="Lespinet O."/>
            <person name="Schwartz D.C."/>
            <person name="Thon M.R."/>
            <person name="O'Connell R.J."/>
        </authorList>
    </citation>
    <scope>NUCLEOTIDE SEQUENCE [LARGE SCALE GENOMIC DNA]</scope>
    <source>
        <strain evidence="4">IMI 349063</strain>
    </source>
</reference>
<evidence type="ECO:0000313" key="3">
    <source>
        <dbReference type="Proteomes" id="UP000007174"/>
    </source>
</evidence>
<dbReference type="GeneID" id="28871428"/>
<evidence type="ECO:0000313" key="1">
    <source>
        <dbReference type="EMBL" id="CCF43075.1"/>
    </source>
</evidence>
<evidence type="ECO:0000313" key="4">
    <source>
        <dbReference type="Proteomes" id="UP000092177"/>
    </source>
</evidence>
<name>H1VS68_COLHI</name>
<dbReference type="EMBL" id="CACQ02005841">
    <property type="protein sequence ID" value="CCF43075.1"/>
    <property type="molecule type" value="Genomic_DNA"/>
</dbReference>
<dbReference type="RefSeq" id="XP_018151738.1">
    <property type="nucleotide sequence ID" value="XM_018307321.1"/>
</dbReference>
<sequence length="94" mass="10521">MRMGQNRRQASKKGTKILGSLYIHRIDTRNVSSLGFHLTHPRRCLTCSSAIGAASRGLWPTPKLRVSPFQVAWAWFGLDRSGLQCPNTDTIKVL</sequence>
<organism evidence="1 3">
    <name type="scientific">Colletotrichum higginsianum (strain IMI 349063)</name>
    <name type="common">Crucifer anthracnose fungus</name>
    <dbReference type="NCBI Taxonomy" id="759273"/>
    <lineage>
        <taxon>Eukaryota</taxon>
        <taxon>Fungi</taxon>
        <taxon>Dikarya</taxon>
        <taxon>Ascomycota</taxon>
        <taxon>Pezizomycotina</taxon>
        <taxon>Sordariomycetes</taxon>
        <taxon>Hypocreomycetidae</taxon>
        <taxon>Glomerellales</taxon>
        <taxon>Glomerellaceae</taxon>
        <taxon>Colletotrichum</taxon>
        <taxon>Colletotrichum destructivum species complex</taxon>
    </lineage>
</organism>
<reference evidence="2" key="3">
    <citation type="submission" date="2016-02" db="EMBL/GenBank/DDBJ databases">
        <title>Resequencing and annotation of the Colletotrichum higginsianum genome.</title>
        <authorList>
            <person name="O'Connell R."/>
            <person name="Zambounis A."/>
            <person name="Thon M."/>
            <person name="Dallery J.-F."/>
        </authorList>
    </citation>
    <scope>NUCLEOTIDE SEQUENCE [LARGE SCALE GENOMIC DNA]</scope>
    <source>
        <strain evidence="2">IMI 349063</strain>
    </source>
</reference>
<accession>H1VS68</accession>
<dbReference type="AlphaFoldDB" id="H1VS68"/>
<proteinExistence type="predicted"/>
<gene>
    <name evidence="1" type="ORF">CH063_12887</name>
    <name evidence="2" type="ORF">CH63R_12347</name>
</gene>
<evidence type="ECO:0000313" key="2">
    <source>
        <dbReference type="EMBL" id="OBR03220.1"/>
    </source>
</evidence>
<dbReference type="KEGG" id="chig:CH63R_12347"/>
<reference evidence="1" key="1">
    <citation type="submission" date="2011-12" db="EMBL/GenBank/DDBJ databases">
        <title>The genome sequence of Colletotrichum higginsianum IMI 34906.</title>
        <authorList>
            <person name="Ma L.-J."/>
            <person name="O'Connell R."/>
            <person name="van Themaat E.V.L."/>
            <person name="Stueber K."/>
            <person name="Young S.K."/>
            <person name="Zeng Q."/>
            <person name="Gargeya S."/>
            <person name="Fitzgerald M."/>
            <person name="Haas B."/>
            <person name="Abouelleil A."/>
            <person name="Alvarado L."/>
            <person name="Arachchi H.M."/>
            <person name="Berlin A."/>
            <person name="Chapman S.B."/>
            <person name="Gearin G."/>
            <person name="Goldberg J."/>
            <person name="Griggs A."/>
            <person name="Gujja S."/>
            <person name="Hansen M."/>
            <person name="Heiman D."/>
            <person name="Howarth C."/>
            <person name="Larimer J."/>
            <person name="Lui A."/>
            <person name="MacDonald P.J.P."/>
            <person name="McCowen C."/>
            <person name="Montmayeur A."/>
            <person name="Murphy C."/>
            <person name="Neiman D."/>
            <person name="Pearson M."/>
            <person name="Priest M."/>
            <person name="Roberts A."/>
            <person name="Saif S."/>
            <person name="Shea T."/>
            <person name="Sisk P."/>
            <person name="Stolte C."/>
            <person name="Sykes S."/>
            <person name="Wortman J."/>
            <person name="Nusbaum C."/>
            <person name="Birren B."/>
        </authorList>
    </citation>
    <scope>NUCLEOTIDE SEQUENCE</scope>
    <source>
        <strain evidence="1">IMI 349063</strain>
    </source>
</reference>
<keyword evidence="4" id="KW-1185">Reference proteome</keyword>
<protein>
    <submittedName>
        <fullName evidence="1">Uncharacterized protein</fullName>
    </submittedName>
</protein>
<dbReference type="VEuPathDB" id="FungiDB:CH63R_12347"/>
<dbReference type="EMBL" id="LTAN01000009">
    <property type="protein sequence ID" value="OBR03220.1"/>
    <property type="molecule type" value="Genomic_DNA"/>
</dbReference>
<dbReference type="Proteomes" id="UP000007174">
    <property type="component" value="Unassembled WGS sequence"/>
</dbReference>
<reference evidence="3" key="2">
    <citation type="journal article" date="2012" name="Nat. Genet.">
        <title>Lifestyle transitions in plant pathogenic Colletotrichum fungi deciphered by genome and transcriptome analyses.</title>
        <authorList>
            <person name="O'Connell R.J."/>
            <person name="Thon M.R."/>
            <person name="Hacquard S."/>
            <person name="Amyotte S.G."/>
            <person name="Kleemann J."/>
            <person name="Torres M.F."/>
            <person name="Damm U."/>
            <person name="Buiate E.A."/>
            <person name="Epstein L."/>
            <person name="Alkan N."/>
            <person name="Altmueller J."/>
            <person name="Alvarado-Balderrama L."/>
            <person name="Bauser C.A."/>
            <person name="Becker C."/>
            <person name="Birren B.W."/>
            <person name="Chen Z."/>
            <person name="Choi J."/>
            <person name="Crouch J.A."/>
            <person name="Duvick J.P."/>
            <person name="Farman M.A."/>
            <person name="Gan P."/>
            <person name="Heiman D."/>
            <person name="Henrissat B."/>
            <person name="Howard R.J."/>
            <person name="Kabbage M."/>
            <person name="Koch C."/>
            <person name="Kracher B."/>
            <person name="Kubo Y."/>
            <person name="Law A.D."/>
            <person name="Lebrun M.-H."/>
            <person name="Lee Y.-H."/>
            <person name="Miyara I."/>
            <person name="Moore N."/>
            <person name="Neumann U."/>
            <person name="Nordstroem K."/>
            <person name="Panaccione D.G."/>
            <person name="Panstruga R."/>
            <person name="Place M."/>
            <person name="Proctor R.H."/>
            <person name="Prusky D."/>
            <person name="Rech G."/>
            <person name="Reinhardt R."/>
            <person name="Rollins J.A."/>
            <person name="Rounsley S."/>
            <person name="Schardl C.L."/>
            <person name="Schwartz D.C."/>
            <person name="Shenoy N."/>
            <person name="Shirasu K."/>
            <person name="Sikhakolli U.R."/>
            <person name="Stueber K."/>
            <person name="Sukno S.A."/>
            <person name="Sweigard J.A."/>
            <person name="Takano Y."/>
            <person name="Takahara H."/>
            <person name="Trail F."/>
            <person name="van der Does H.C."/>
            <person name="Voll L.M."/>
            <person name="Will I."/>
            <person name="Young S."/>
            <person name="Zeng Q."/>
            <person name="Zhang J."/>
            <person name="Zhou S."/>
            <person name="Dickman M.B."/>
            <person name="Schulze-Lefert P."/>
            <person name="Ver Loren van Themaat E."/>
            <person name="Ma L.-J."/>
            <person name="Vaillancourt L.J."/>
        </authorList>
    </citation>
    <scope>NUCLEOTIDE SEQUENCE [LARGE SCALE GENOMIC DNA]</scope>
    <source>
        <strain evidence="3">IMI 349063</strain>
    </source>
</reference>
<dbReference type="Proteomes" id="UP000092177">
    <property type="component" value="Chromosome 9"/>
</dbReference>
<dbReference type="HOGENOM" id="CLU_2386029_0_0_1"/>